<organism evidence="4 5">
    <name type="scientific">Planctomicrobium piriforme</name>
    <dbReference type="NCBI Taxonomy" id="1576369"/>
    <lineage>
        <taxon>Bacteria</taxon>
        <taxon>Pseudomonadati</taxon>
        <taxon>Planctomycetota</taxon>
        <taxon>Planctomycetia</taxon>
        <taxon>Planctomycetales</taxon>
        <taxon>Planctomycetaceae</taxon>
        <taxon>Planctomicrobium</taxon>
    </lineage>
</organism>
<dbReference type="Pfam" id="PF13561">
    <property type="entry name" value="adh_short_C2"/>
    <property type="match status" value="1"/>
</dbReference>
<dbReference type="GO" id="GO:0048038">
    <property type="term" value="F:quinone binding"/>
    <property type="evidence" value="ECO:0007669"/>
    <property type="project" value="TreeGrafter"/>
</dbReference>
<comment type="similarity">
    <text evidence="1">Belongs to the short-chain dehydrogenases/reductases (SDR) family.</text>
</comment>
<proteinExistence type="inferred from homology"/>
<protein>
    <submittedName>
        <fullName evidence="4">NAD(P)-dependent dehydrogenase, short-chain alcohol dehydrogenase family</fullName>
    </submittedName>
</protein>
<dbReference type="SUPFAM" id="SSF51735">
    <property type="entry name" value="NAD(P)-binding Rossmann-fold domains"/>
    <property type="match status" value="1"/>
</dbReference>
<dbReference type="EMBL" id="FOQD01000005">
    <property type="protein sequence ID" value="SFI10321.1"/>
    <property type="molecule type" value="Genomic_DNA"/>
</dbReference>
<sequence>MPVAIITGGARGIGRGIAGELAKGGWNLMLNGMRPANQVQEALTELADFNVSVQYCAGDIGVAADRERLIKTTVEKFGGIDALINNAGITSPGRKDLLEAEEDSFDRVMAVNLKGPFFLTQLAARQMISQAGNAVGFRGTIVFVSSVSGEFVSTNRGDYCLSKAGLGMATKLWAARLAEYGIDVFEVRPGVIRSDMTSGVQEKYDKLIAEGLTLQRRWGEVEDVGKAVRALVSGQIPYATGQVLRIDGGMTIRTM</sequence>
<keyword evidence="5" id="KW-1185">Reference proteome</keyword>
<dbReference type="RefSeq" id="WP_092049215.1">
    <property type="nucleotide sequence ID" value="NZ_FOQD01000005.1"/>
</dbReference>
<evidence type="ECO:0000256" key="2">
    <source>
        <dbReference type="ARBA" id="ARBA00023002"/>
    </source>
</evidence>
<dbReference type="Gene3D" id="3.40.50.720">
    <property type="entry name" value="NAD(P)-binding Rossmann-like Domain"/>
    <property type="match status" value="1"/>
</dbReference>
<dbReference type="InterPro" id="IPR036291">
    <property type="entry name" value="NAD(P)-bd_dom_sf"/>
</dbReference>
<keyword evidence="2" id="KW-0560">Oxidoreductase</keyword>
<feature type="domain" description="Ketoreductase" evidence="3">
    <location>
        <begin position="2"/>
        <end position="180"/>
    </location>
</feature>
<dbReference type="InterPro" id="IPR002347">
    <property type="entry name" value="SDR_fam"/>
</dbReference>
<dbReference type="OrthoDB" id="9803333at2"/>
<evidence type="ECO:0000259" key="3">
    <source>
        <dbReference type="SMART" id="SM00822"/>
    </source>
</evidence>
<dbReference type="Proteomes" id="UP000199518">
    <property type="component" value="Unassembled WGS sequence"/>
</dbReference>
<gene>
    <name evidence="4" type="ORF">SAMN05421753_105238</name>
</gene>
<dbReference type="SMART" id="SM00822">
    <property type="entry name" value="PKS_KR"/>
    <property type="match status" value="1"/>
</dbReference>
<evidence type="ECO:0000313" key="4">
    <source>
        <dbReference type="EMBL" id="SFI10321.1"/>
    </source>
</evidence>
<evidence type="ECO:0000313" key="5">
    <source>
        <dbReference type="Proteomes" id="UP000199518"/>
    </source>
</evidence>
<dbReference type="NCBIfam" id="NF009386">
    <property type="entry name" value="PRK12745.1"/>
    <property type="match status" value="1"/>
</dbReference>
<dbReference type="FunFam" id="3.40.50.720:FF:000084">
    <property type="entry name" value="Short-chain dehydrogenase reductase"/>
    <property type="match status" value="1"/>
</dbReference>
<dbReference type="PRINTS" id="PR00080">
    <property type="entry name" value="SDRFAMILY"/>
</dbReference>
<reference evidence="5" key="1">
    <citation type="submission" date="2016-10" db="EMBL/GenBank/DDBJ databases">
        <authorList>
            <person name="Varghese N."/>
            <person name="Submissions S."/>
        </authorList>
    </citation>
    <scope>NUCLEOTIDE SEQUENCE [LARGE SCALE GENOMIC DNA]</scope>
    <source>
        <strain evidence="5">DSM 26348</strain>
    </source>
</reference>
<dbReference type="GO" id="GO:0006633">
    <property type="term" value="P:fatty acid biosynthetic process"/>
    <property type="evidence" value="ECO:0007669"/>
    <property type="project" value="TreeGrafter"/>
</dbReference>
<dbReference type="GO" id="GO:0016616">
    <property type="term" value="F:oxidoreductase activity, acting on the CH-OH group of donors, NAD or NADP as acceptor"/>
    <property type="evidence" value="ECO:0007669"/>
    <property type="project" value="TreeGrafter"/>
</dbReference>
<name>A0A1I3FHE2_9PLAN</name>
<evidence type="ECO:0000256" key="1">
    <source>
        <dbReference type="ARBA" id="ARBA00006484"/>
    </source>
</evidence>
<dbReference type="PANTHER" id="PTHR42760">
    <property type="entry name" value="SHORT-CHAIN DEHYDROGENASES/REDUCTASES FAMILY MEMBER"/>
    <property type="match status" value="1"/>
</dbReference>
<dbReference type="PRINTS" id="PR00081">
    <property type="entry name" value="GDHRDH"/>
</dbReference>
<dbReference type="InterPro" id="IPR057326">
    <property type="entry name" value="KR_dom"/>
</dbReference>
<accession>A0A1I3FHE2</accession>
<dbReference type="PANTHER" id="PTHR42760:SF133">
    <property type="entry name" value="3-OXOACYL-[ACYL-CARRIER-PROTEIN] REDUCTASE"/>
    <property type="match status" value="1"/>
</dbReference>
<dbReference type="STRING" id="1576369.SAMN05421753_105238"/>
<dbReference type="AlphaFoldDB" id="A0A1I3FHE2"/>